<dbReference type="Proteomes" id="UP000245764">
    <property type="component" value="Chromosome 7"/>
</dbReference>
<dbReference type="AlphaFoldDB" id="A0A2H1GPY2"/>
<protein>
    <submittedName>
        <fullName evidence="2">Uncharacterized protein</fullName>
    </submittedName>
</protein>
<evidence type="ECO:0000313" key="2">
    <source>
        <dbReference type="EMBL" id="SMR55580.1"/>
    </source>
</evidence>
<dbReference type="EMBL" id="LT854259">
    <property type="protein sequence ID" value="SMR55580.1"/>
    <property type="molecule type" value="Genomic_DNA"/>
</dbReference>
<reference evidence="3" key="1">
    <citation type="submission" date="2017-05" db="EMBL/GenBank/DDBJ databases">
        <authorList>
            <person name="Song R."/>
            <person name="Chenine A.L."/>
            <person name="Ruprecht R.M."/>
        </authorList>
    </citation>
    <scope>NUCLEOTIDE SEQUENCE [LARGE SCALE GENOMIC DNA]</scope>
</reference>
<proteinExistence type="predicted"/>
<organism evidence="2 3">
    <name type="scientific">Zymoseptoria tritici ST99CH_1E4</name>
    <dbReference type="NCBI Taxonomy" id="1276532"/>
    <lineage>
        <taxon>Eukaryota</taxon>
        <taxon>Fungi</taxon>
        <taxon>Dikarya</taxon>
        <taxon>Ascomycota</taxon>
        <taxon>Pezizomycotina</taxon>
        <taxon>Dothideomycetes</taxon>
        <taxon>Dothideomycetidae</taxon>
        <taxon>Mycosphaerellales</taxon>
        <taxon>Mycosphaerellaceae</taxon>
        <taxon>Zymoseptoria</taxon>
    </lineage>
</organism>
<gene>
    <name evidence="2" type="ORF">ZT1E4_G7928</name>
</gene>
<evidence type="ECO:0000256" key="1">
    <source>
        <dbReference type="SAM" id="MobiDB-lite"/>
    </source>
</evidence>
<evidence type="ECO:0000313" key="3">
    <source>
        <dbReference type="Proteomes" id="UP000245764"/>
    </source>
</evidence>
<name>A0A2H1GPY2_ZYMTR</name>
<accession>A0A2H1GPY2</accession>
<sequence>MDPAEDWLFIQRQRHNTNMRSLHASNWADAQSEYPPEQPPPGYGWNNDFRQNQQYVGQWQQGDWHSMQGQRFHDQMREAGYRGYPAYHDAVRRPGWMQWAEPWR</sequence>
<feature type="region of interest" description="Disordered" evidence="1">
    <location>
        <begin position="23"/>
        <end position="48"/>
    </location>
</feature>